<feature type="transmembrane region" description="Helical" evidence="14">
    <location>
        <begin position="392"/>
        <end position="414"/>
    </location>
</feature>
<evidence type="ECO:0000256" key="5">
    <source>
        <dbReference type="ARBA" id="ARBA00012839"/>
    </source>
</evidence>
<dbReference type="Gene3D" id="1.25.40.10">
    <property type="entry name" value="Tetratricopeptide repeat domain"/>
    <property type="match status" value="1"/>
</dbReference>
<dbReference type="Pfam" id="PF13424">
    <property type="entry name" value="TPR_12"/>
    <property type="match status" value="1"/>
</dbReference>
<dbReference type="InterPro" id="IPR011990">
    <property type="entry name" value="TPR-like_helical_dom_sf"/>
</dbReference>
<dbReference type="GO" id="GO:0000030">
    <property type="term" value="F:mannosyltransferase activity"/>
    <property type="evidence" value="ECO:0000318"/>
    <property type="project" value="GO_Central"/>
</dbReference>
<dbReference type="EC" id="2.4.1.109" evidence="5"/>
<dbReference type="UniPathway" id="UPA00378"/>
<dbReference type="STRING" id="6412.T1G368"/>
<organism evidence="17 18">
    <name type="scientific">Helobdella robusta</name>
    <name type="common">Californian leech</name>
    <dbReference type="NCBI Taxonomy" id="6412"/>
    <lineage>
        <taxon>Eukaryota</taxon>
        <taxon>Metazoa</taxon>
        <taxon>Spiralia</taxon>
        <taxon>Lophotrochozoa</taxon>
        <taxon>Annelida</taxon>
        <taxon>Clitellata</taxon>
        <taxon>Hirudinea</taxon>
        <taxon>Rhynchobdellida</taxon>
        <taxon>Glossiphoniidae</taxon>
        <taxon>Helobdella</taxon>
    </lineage>
</organism>
<dbReference type="OMA" id="RNIATEF"/>
<dbReference type="EMBL" id="KB096365">
    <property type="protein sequence ID" value="ESO05256.1"/>
    <property type="molecule type" value="Genomic_DNA"/>
</dbReference>
<sequence>SRAIKKNPDVLGETSVWSLLKNDFWGTPLTHSGSHKSYRPLCTLTFRLNHNISGLNPIGFHSFNIILHCLTTALYAKTIKKLMTSSRLTMLAGLMFASHPVHTEAVSGIVGRADVLSCFFFLLAFNFYISYCQTRQARQTRWKNNASTVCSLKDKEQGVTVVPVCFAYDIFLHQKLKFSQLFAFKRKNVNWTLIRSILLNMLTLLFMVTFRMLVIGMKFPEFSASDNPAADSDDLLTRTLTFLYLPVFNFMMLMYPWQLSFDWSMDAIQLIESYSDPRNILTLTFYSCLIFTLYYILKNVNVKNERSLVSTCNGTQRHASLHEPTRHKTFHTRQRNHSNVSGCVTFCDVGHKTKIPVEQHVYFVMALSLLIFPYIPASNLFFYVGFVVAERVLYMPSLGYCLLFALIVEYLLLLVERTADRKLRKMIIYAFVLTMLATFCLKTLKRNEDWLTEEALYRAGIQVNPAKAWGNLANVLNGQGRAEEAERAYKTALLHRSNMADVHYNLGILYQEQKRYMEAKKSYEMAIQCRPKLTMAHLNLGIIMTTLGKFKEAEQVYRHCSEIDTYGLKDPRLHEQTKISALYNLGRLLADQERHQVNRMMMMMMW</sequence>
<evidence type="ECO:0000256" key="13">
    <source>
        <dbReference type="PROSITE-ProRule" id="PRU00339"/>
    </source>
</evidence>
<feature type="repeat" description="TPR" evidence="13">
    <location>
        <begin position="500"/>
        <end position="533"/>
    </location>
</feature>
<keyword evidence="11 14" id="KW-1133">Transmembrane helix</keyword>
<dbReference type="GO" id="GO:0004169">
    <property type="term" value="F:dolichyl-phosphate-mannose-protein mannosyltransferase activity"/>
    <property type="evidence" value="ECO:0007669"/>
    <property type="project" value="UniProtKB-EC"/>
</dbReference>
<keyword evidence="7 14" id="KW-0812">Transmembrane</keyword>
<evidence type="ECO:0000256" key="12">
    <source>
        <dbReference type="ARBA" id="ARBA00023136"/>
    </source>
</evidence>
<dbReference type="PROSITE" id="PS50005">
    <property type="entry name" value="TPR"/>
    <property type="match status" value="1"/>
</dbReference>
<protein>
    <recommendedName>
        <fullName evidence="5">dolichyl-phosphate-mannose--protein mannosyltransferase</fullName>
        <ecNumber evidence="5">2.4.1.109</ecNumber>
    </recommendedName>
</protein>
<comment type="pathway">
    <text evidence="3">Protein modification; protein glycosylation.</text>
</comment>
<feature type="transmembrane region" description="Helical" evidence="14">
    <location>
        <begin position="58"/>
        <end position="76"/>
    </location>
</feature>
<evidence type="ECO:0000256" key="4">
    <source>
        <dbReference type="ARBA" id="ARBA00007882"/>
    </source>
</evidence>
<dbReference type="EnsemblMetazoa" id="HelroT78021">
    <property type="protein sequence ID" value="HelroP78021"/>
    <property type="gene ID" value="HelroG78021"/>
</dbReference>
<reference evidence="16 18" key="2">
    <citation type="journal article" date="2013" name="Nature">
        <title>Insights into bilaterian evolution from three spiralian genomes.</title>
        <authorList>
            <person name="Simakov O."/>
            <person name="Marletaz F."/>
            <person name="Cho S.J."/>
            <person name="Edsinger-Gonzales E."/>
            <person name="Havlak P."/>
            <person name="Hellsten U."/>
            <person name="Kuo D.H."/>
            <person name="Larsson T."/>
            <person name="Lv J."/>
            <person name="Arendt D."/>
            <person name="Savage R."/>
            <person name="Osoegawa K."/>
            <person name="de Jong P."/>
            <person name="Grimwood J."/>
            <person name="Chapman J.A."/>
            <person name="Shapiro H."/>
            <person name="Aerts A."/>
            <person name="Otillar R.P."/>
            <person name="Terry A.Y."/>
            <person name="Boore J.L."/>
            <person name="Grigoriev I.V."/>
            <person name="Lindberg D.R."/>
            <person name="Seaver E.C."/>
            <person name="Weisblat D.A."/>
            <person name="Putnam N.H."/>
            <person name="Rokhsar D.S."/>
        </authorList>
    </citation>
    <scope>NUCLEOTIDE SEQUENCE</scope>
</reference>
<keyword evidence="8" id="KW-0677">Repeat</keyword>
<evidence type="ECO:0000256" key="9">
    <source>
        <dbReference type="ARBA" id="ARBA00022803"/>
    </source>
</evidence>
<evidence type="ECO:0000256" key="8">
    <source>
        <dbReference type="ARBA" id="ARBA00022737"/>
    </source>
</evidence>
<evidence type="ECO:0000256" key="1">
    <source>
        <dbReference type="ARBA" id="ARBA00004141"/>
    </source>
</evidence>
<accession>T1G368</accession>
<dbReference type="RefSeq" id="XP_009016571.1">
    <property type="nucleotide sequence ID" value="XM_009018323.1"/>
</dbReference>
<dbReference type="eggNOG" id="KOG1124">
    <property type="taxonomic scope" value="Eukaryota"/>
</dbReference>
<comment type="subcellular location">
    <subcellularLocation>
        <location evidence="2">Endoplasmic reticulum</location>
    </subcellularLocation>
    <subcellularLocation>
        <location evidence="1">Membrane</location>
        <topology evidence="1">Multi-pass membrane protein</topology>
    </subcellularLocation>
</comment>
<evidence type="ECO:0000256" key="6">
    <source>
        <dbReference type="ARBA" id="ARBA00022679"/>
    </source>
</evidence>
<keyword evidence="18" id="KW-1185">Reference proteome</keyword>
<keyword evidence="12 14" id="KW-0472">Membrane</keyword>
<dbReference type="InterPro" id="IPR019734">
    <property type="entry name" value="TPR_rpt"/>
</dbReference>
<evidence type="ECO:0000313" key="18">
    <source>
        <dbReference type="Proteomes" id="UP000015101"/>
    </source>
</evidence>
<dbReference type="PANTHER" id="PTHR44216">
    <property type="entry name" value="PROTEIN O-MANNOSYL-TRANSFERASE TMTC2"/>
    <property type="match status" value="1"/>
</dbReference>
<dbReference type="InterPro" id="IPR052384">
    <property type="entry name" value="TMTC_O-mannosyltransferase"/>
</dbReference>
<dbReference type="HOGENOM" id="CLU_011615_4_2_1"/>
<dbReference type="PANTHER" id="PTHR44216:SF3">
    <property type="entry name" value="PROTEIN O-MANNOSYL-TRANSFERASE TMTC2"/>
    <property type="match status" value="1"/>
</dbReference>
<dbReference type="OrthoDB" id="19588at2759"/>
<evidence type="ECO:0000313" key="16">
    <source>
        <dbReference type="EMBL" id="ESO05256.1"/>
    </source>
</evidence>
<dbReference type="SMART" id="SM00028">
    <property type="entry name" value="TPR"/>
    <property type="match status" value="3"/>
</dbReference>
<keyword evidence="6" id="KW-0808">Transferase</keyword>
<dbReference type="Pfam" id="PF08409">
    <property type="entry name" value="TMTC_DUF1736"/>
    <property type="match status" value="1"/>
</dbReference>
<evidence type="ECO:0000256" key="10">
    <source>
        <dbReference type="ARBA" id="ARBA00022824"/>
    </source>
</evidence>
<proteinExistence type="inferred from homology"/>
<keyword evidence="9 13" id="KW-0802">TPR repeat</keyword>
<evidence type="ECO:0000256" key="7">
    <source>
        <dbReference type="ARBA" id="ARBA00022692"/>
    </source>
</evidence>
<dbReference type="Proteomes" id="UP000015101">
    <property type="component" value="Unassembled WGS sequence"/>
</dbReference>
<dbReference type="InterPro" id="IPR013618">
    <property type="entry name" value="TMTC_DUF1736"/>
</dbReference>
<evidence type="ECO:0000313" key="17">
    <source>
        <dbReference type="EnsemblMetazoa" id="HelroP78021"/>
    </source>
</evidence>
<dbReference type="EMBL" id="AMQM01003905">
    <property type="status" value="NOT_ANNOTATED_CDS"/>
    <property type="molecule type" value="Genomic_DNA"/>
</dbReference>
<dbReference type="InParanoid" id="T1G368"/>
<comment type="similarity">
    <text evidence="4">Belongs to the TMTC family.</text>
</comment>
<dbReference type="FunCoup" id="T1G368">
    <property type="interactions" value="82"/>
</dbReference>
<dbReference type="Pfam" id="PF13181">
    <property type="entry name" value="TPR_8"/>
    <property type="match status" value="1"/>
</dbReference>
<feature type="transmembrane region" description="Helical" evidence="14">
    <location>
        <begin position="361"/>
        <end position="386"/>
    </location>
</feature>
<feature type="domain" description="DUF1736" evidence="15">
    <location>
        <begin position="217"/>
        <end position="290"/>
    </location>
</feature>
<feature type="transmembrane region" description="Helical" evidence="14">
    <location>
        <begin position="109"/>
        <end position="129"/>
    </location>
</feature>
<dbReference type="PROSITE" id="PS50293">
    <property type="entry name" value="TPR_REGION"/>
    <property type="match status" value="1"/>
</dbReference>
<dbReference type="GO" id="GO:0005789">
    <property type="term" value="C:endoplasmic reticulum membrane"/>
    <property type="evidence" value="ECO:0000318"/>
    <property type="project" value="GO_Central"/>
</dbReference>
<dbReference type="KEGG" id="hro:HELRODRAFT_78021"/>
<reference evidence="17" key="3">
    <citation type="submission" date="2015-06" db="UniProtKB">
        <authorList>
            <consortium name="EnsemblMetazoa"/>
        </authorList>
    </citation>
    <scope>IDENTIFICATION</scope>
</reference>
<evidence type="ECO:0000259" key="15">
    <source>
        <dbReference type="Pfam" id="PF08409"/>
    </source>
</evidence>
<feature type="transmembrane region" description="Helical" evidence="14">
    <location>
        <begin position="235"/>
        <end position="257"/>
    </location>
</feature>
<dbReference type="CTD" id="20215516"/>
<feature type="transmembrane region" description="Helical" evidence="14">
    <location>
        <begin position="193"/>
        <end position="214"/>
    </location>
</feature>
<reference evidence="18" key="1">
    <citation type="submission" date="2012-12" db="EMBL/GenBank/DDBJ databases">
        <authorList>
            <person name="Hellsten U."/>
            <person name="Grimwood J."/>
            <person name="Chapman J.A."/>
            <person name="Shapiro H."/>
            <person name="Aerts A."/>
            <person name="Otillar R.P."/>
            <person name="Terry A.Y."/>
            <person name="Boore J.L."/>
            <person name="Simakov O."/>
            <person name="Marletaz F."/>
            <person name="Cho S.-J."/>
            <person name="Edsinger-Gonzales E."/>
            <person name="Havlak P."/>
            <person name="Kuo D.-H."/>
            <person name="Larsson T."/>
            <person name="Lv J."/>
            <person name="Arendt D."/>
            <person name="Savage R."/>
            <person name="Osoegawa K."/>
            <person name="de Jong P."/>
            <person name="Lindberg D.R."/>
            <person name="Seaver E.C."/>
            <person name="Weisblat D.A."/>
            <person name="Putnam N.H."/>
            <person name="Grigoriev I.V."/>
            <person name="Rokhsar D.S."/>
        </authorList>
    </citation>
    <scope>NUCLEOTIDE SEQUENCE</scope>
</reference>
<dbReference type="GeneID" id="20215516"/>
<name>T1G368_HELRO</name>
<dbReference type="AlphaFoldDB" id="T1G368"/>
<gene>
    <name evidence="17" type="primary">20215516</name>
    <name evidence="16" type="ORF">HELRODRAFT_78021</name>
</gene>
<evidence type="ECO:0000256" key="3">
    <source>
        <dbReference type="ARBA" id="ARBA00004922"/>
    </source>
</evidence>
<keyword evidence="10" id="KW-0256">Endoplasmic reticulum</keyword>
<evidence type="ECO:0000256" key="14">
    <source>
        <dbReference type="SAM" id="Phobius"/>
    </source>
</evidence>
<evidence type="ECO:0000256" key="2">
    <source>
        <dbReference type="ARBA" id="ARBA00004240"/>
    </source>
</evidence>
<evidence type="ECO:0000256" key="11">
    <source>
        <dbReference type="ARBA" id="ARBA00022989"/>
    </source>
</evidence>
<dbReference type="SUPFAM" id="SSF48452">
    <property type="entry name" value="TPR-like"/>
    <property type="match status" value="1"/>
</dbReference>
<dbReference type="GO" id="GO:0035269">
    <property type="term" value="P:protein O-linked glycosylation via mannose"/>
    <property type="evidence" value="ECO:0000318"/>
    <property type="project" value="GO_Central"/>
</dbReference>